<dbReference type="Gene3D" id="3.40.50.1360">
    <property type="match status" value="1"/>
</dbReference>
<dbReference type="SUPFAM" id="SSF51658">
    <property type="entry name" value="Xylose isomerase-like"/>
    <property type="match status" value="1"/>
</dbReference>
<proteinExistence type="predicted"/>
<dbReference type="Pfam" id="PF01261">
    <property type="entry name" value="AP_endonuc_2"/>
    <property type="match status" value="1"/>
</dbReference>
<dbReference type="InterPro" id="IPR036237">
    <property type="entry name" value="Xyl_isomerase-like_sf"/>
</dbReference>
<dbReference type="InterPro" id="IPR004547">
    <property type="entry name" value="Glucosamine6P_isomerase"/>
</dbReference>
<dbReference type="Proteomes" id="UP000610760">
    <property type="component" value="Unassembled WGS sequence"/>
</dbReference>
<dbReference type="Pfam" id="PF01182">
    <property type="entry name" value="Glucosamine_iso"/>
    <property type="match status" value="1"/>
</dbReference>
<dbReference type="GO" id="GO:0042802">
    <property type="term" value="F:identical protein binding"/>
    <property type="evidence" value="ECO:0007669"/>
    <property type="project" value="TreeGrafter"/>
</dbReference>
<feature type="domain" description="Xylose isomerase-like TIM barrel" evidence="3">
    <location>
        <begin position="276"/>
        <end position="504"/>
    </location>
</feature>
<evidence type="ECO:0000259" key="2">
    <source>
        <dbReference type="Pfam" id="PF01182"/>
    </source>
</evidence>
<gene>
    <name evidence="4" type="ORF">H8710_04410</name>
</gene>
<keyword evidence="5" id="KW-1185">Reference proteome</keyword>
<evidence type="ECO:0000256" key="1">
    <source>
        <dbReference type="ARBA" id="ARBA00023277"/>
    </source>
</evidence>
<dbReference type="RefSeq" id="WP_346727088.1">
    <property type="nucleotide sequence ID" value="NZ_JACRSV010000001.1"/>
</dbReference>
<comment type="caution">
    <text evidence="4">The sequence shown here is derived from an EMBL/GenBank/DDBJ whole genome shotgun (WGS) entry which is preliminary data.</text>
</comment>
<accession>A0A926E4D9</accession>
<evidence type="ECO:0000259" key="3">
    <source>
        <dbReference type="Pfam" id="PF01261"/>
    </source>
</evidence>
<evidence type="ECO:0000313" key="4">
    <source>
        <dbReference type="EMBL" id="MBC8559310.1"/>
    </source>
</evidence>
<keyword evidence="1" id="KW-0119">Carbohydrate metabolism</keyword>
<dbReference type="InterPro" id="IPR006148">
    <property type="entry name" value="Glc/Gal-6P_isomerase"/>
</dbReference>
<dbReference type="GO" id="GO:0006043">
    <property type="term" value="P:glucosamine catabolic process"/>
    <property type="evidence" value="ECO:0007669"/>
    <property type="project" value="TreeGrafter"/>
</dbReference>
<dbReference type="GO" id="GO:0006046">
    <property type="term" value="P:N-acetylglucosamine catabolic process"/>
    <property type="evidence" value="ECO:0007669"/>
    <property type="project" value="TreeGrafter"/>
</dbReference>
<dbReference type="InterPro" id="IPR037171">
    <property type="entry name" value="NagB/RpiA_transferase-like"/>
</dbReference>
<dbReference type="GO" id="GO:0019262">
    <property type="term" value="P:N-acetylneuraminate catabolic process"/>
    <property type="evidence" value="ECO:0007669"/>
    <property type="project" value="TreeGrafter"/>
</dbReference>
<dbReference type="SUPFAM" id="SSF100950">
    <property type="entry name" value="NagB/RpiA/CoA transferase-like"/>
    <property type="match status" value="1"/>
</dbReference>
<dbReference type="Gene3D" id="3.20.20.150">
    <property type="entry name" value="Divalent-metal-dependent TIM barrel enzymes"/>
    <property type="match status" value="1"/>
</dbReference>
<sequence length="547" mass="60086">MINAIKTIQSGRLITLIYRNRQEMGKAAGTAAGEKLRELLALKDEVNVIFAAAPSQNEMLEVLVSFPGIDWTRVNGFHMDEYTGLPSDAPQGFGNFLRERIFEKLPFKNVYYLNGNAADLSAECARYEKLLEEHPVDLVCMGIGENGHIAFNDPWVADFSDPVKVKTVPLDPVCRQQQVNDGCFGSLDEVPKEALTLTIPALTAAPYLICTVPAATKAEAVLHTVRGPVTPDCPASILQNHPSAQMFCDAESGRDILFRKGVISDEISQDFGEAAKLAAEYGCEALEIRGVWGKQPQELTDEDIGKINEIAAKYRLSICSISSPIFKCSIDSREELEEHFQIAKKCMDLALKTGAKYIRAFTFWRKNGVEQDGPFILAQIGRLAAMAKEKGLTVLVEPDPSVSACNAGELSYLFRQMNFPNVKVLWDPGNHIYNKTFIPPYPGGYEQVKRYTAHVHLKDAVRGENGEAEGCALGDGLLPLNEQLSALLRDGYDGFIVLETHYRLQLKLSDEELKRPGSAAFSDGGYEASELCLERLNAAVMAVAAGA</sequence>
<dbReference type="InterPro" id="IPR013022">
    <property type="entry name" value="Xyl_isomerase-like_TIM-brl"/>
</dbReference>
<feature type="domain" description="Glucosamine/galactosamine-6-phosphate isomerase" evidence="2">
    <location>
        <begin position="20"/>
        <end position="240"/>
    </location>
</feature>
<evidence type="ECO:0000313" key="5">
    <source>
        <dbReference type="Proteomes" id="UP000610760"/>
    </source>
</evidence>
<reference evidence="4" key="1">
    <citation type="submission" date="2020-08" db="EMBL/GenBank/DDBJ databases">
        <title>Genome public.</title>
        <authorList>
            <person name="Liu C."/>
            <person name="Sun Q."/>
        </authorList>
    </citation>
    <scope>NUCLEOTIDE SEQUENCE</scope>
    <source>
        <strain evidence="4">NSJ-33</strain>
    </source>
</reference>
<dbReference type="AlphaFoldDB" id="A0A926E4D9"/>
<dbReference type="GO" id="GO:0005737">
    <property type="term" value="C:cytoplasm"/>
    <property type="evidence" value="ECO:0007669"/>
    <property type="project" value="TreeGrafter"/>
</dbReference>
<name>A0A926E4D9_9FIRM</name>
<dbReference type="GO" id="GO:0005975">
    <property type="term" value="P:carbohydrate metabolic process"/>
    <property type="evidence" value="ECO:0007669"/>
    <property type="project" value="InterPro"/>
</dbReference>
<dbReference type="PANTHER" id="PTHR11280:SF6">
    <property type="entry name" value="GLUCOSAMINE-6-PHOSPHATE ISOMERASE NAGB"/>
    <property type="match status" value="1"/>
</dbReference>
<dbReference type="GO" id="GO:0004342">
    <property type="term" value="F:glucosamine-6-phosphate deaminase activity"/>
    <property type="evidence" value="ECO:0007669"/>
    <property type="project" value="InterPro"/>
</dbReference>
<dbReference type="PANTHER" id="PTHR11280">
    <property type="entry name" value="GLUCOSAMINE-6-PHOSPHATE ISOMERASE"/>
    <property type="match status" value="1"/>
</dbReference>
<protein>
    <submittedName>
        <fullName evidence="4">TIM barrel protein</fullName>
    </submittedName>
</protein>
<dbReference type="EMBL" id="JACRSV010000001">
    <property type="protein sequence ID" value="MBC8559310.1"/>
    <property type="molecule type" value="Genomic_DNA"/>
</dbReference>
<dbReference type="CDD" id="cd01399">
    <property type="entry name" value="GlcN6P_deaminase"/>
    <property type="match status" value="1"/>
</dbReference>
<organism evidence="4 5">
    <name type="scientific">Fumia xinanensis</name>
    <dbReference type="NCBI Taxonomy" id="2763659"/>
    <lineage>
        <taxon>Bacteria</taxon>
        <taxon>Bacillati</taxon>
        <taxon>Bacillota</taxon>
        <taxon>Clostridia</taxon>
        <taxon>Eubacteriales</taxon>
        <taxon>Oscillospiraceae</taxon>
        <taxon>Fumia</taxon>
    </lineage>
</organism>